<feature type="compositionally biased region" description="Low complexity" evidence="1">
    <location>
        <begin position="221"/>
        <end position="242"/>
    </location>
</feature>
<dbReference type="EMBL" id="JBHLTC010000009">
    <property type="protein sequence ID" value="MFC0624050.1"/>
    <property type="molecule type" value="Genomic_DNA"/>
</dbReference>
<organism evidence="2 3">
    <name type="scientific">Kribbella deserti</name>
    <dbReference type="NCBI Taxonomy" id="1926257"/>
    <lineage>
        <taxon>Bacteria</taxon>
        <taxon>Bacillati</taxon>
        <taxon>Actinomycetota</taxon>
        <taxon>Actinomycetes</taxon>
        <taxon>Propionibacteriales</taxon>
        <taxon>Kribbellaceae</taxon>
        <taxon>Kribbella</taxon>
    </lineage>
</organism>
<name>A0ABV6QHG0_9ACTN</name>
<dbReference type="Proteomes" id="UP001589890">
    <property type="component" value="Unassembled WGS sequence"/>
</dbReference>
<comment type="caution">
    <text evidence="2">The sequence shown here is derived from an EMBL/GenBank/DDBJ whole genome shotgun (WGS) entry which is preliminary data.</text>
</comment>
<proteinExistence type="predicted"/>
<keyword evidence="3" id="KW-1185">Reference proteome</keyword>
<feature type="region of interest" description="Disordered" evidence="1">
    <location>
        <begin position="191"/>
        <end position="256"/>
    </location>
</feature>
<reference evidence="2 3" key="1">
    <citation type="submission" date="2024-09" db="EMBL/GenBank/DDBJ databases">
        <authorList>
            <person name="Sun Q."/>
            <person name="Mori K."/>
        </authorList>
    </citation>
    <scope>NUCLEOTIDE SEQUENCE [LARGE SCALE GENOMIC DNA]</scope>
    <source>
        <strain evidence="2 3">CGMCC 1.15906</strain>
    </source>
</reference>
<gene>
    <name evidence="2" type="ORF">ACFFGN_08245</name>
</gene>
<accession>A0ABV6QHG0</accession>
<evidence type="ECO:0000256" key="1">
    <source>
        <dbReference type="SAM" id="MobiDB-lite"/>
    </source>
</evidence>
<dbReference type="RefSeq" id="WP_380044793.1">
    <property type="nucleotide sequence ID" value="NZ_JBHLTC010000009.1"/>
</dbReference>
<evidence type="ECO:0000313" key="3">
    <source>
        <dbReference type="Proteomes" id="UP001589890"/>
    </source>
</evidence>
<protein>
    <submittedName>
        <fullName evidence="2">Uncharacterized protein</fullName>
    </submittedName>
</protein>
<evidence type="ECO:0000313" key="2">
    <source>
        <dbReference type="EMBL" id="MFC0624050.1"/>
    </source>
</evidence>
<sequence length="256" mass="27605">MAFGIRKREAEYSNDPAVTLPIYLKFVQKHLAKGGQVNYSSASFASANLEYQRGGTVRRDESRRTVIAGKGTTIEQPNLGYRPPDPGSYYDDEPTPRQSNTTVYAMDGYKAIGGDQPTVYADVEFDAILTDHQSIERRDHLWNDYVAQGYGDLVPARLGGTAPDTYALAQNGPTPAAPAELMQDETVLPETAEAKGETTPPSGRTTDPETLRAFQAAFGNPSAPTSPTAGATPPSATTPADRPTTHQTPTRGIERD</sequence>
<feature type="region of interest" description="Disordered" evidence="1">
    <location>
        <begin position="70"/>
        <end position="97"/>
    </location>
</feature>